<dbReference type="Gene3D" id="3.40.50.300">
    <property type="entry name" value="P-loop containing nucleotide triphosphate hydrolases"/>
    <property type="match status" value="1"/>
</dbReference>
<dbReference type="Proteomes" id="UP001652445">
    <property type="component" value="Unassembled WGS sequence"/>
</dbReference>
<evidence type="ECO:0000256" key="1">
    <source>
        <dbReference type="ARBA" id="ARBA00022741"/>
    </source>
</evidence>
<keyword evidence="10" id="KW-1185">Reference proteome</keyword>
<evidence type="ECO:0000313" key="9">
    <source>
        <dbReference type="EMBL" id="MCU6797898.1"/>
    </source>
</evidence>
<dbReference type="Pfam" id="PF02492">
    <property type="entry name" value="cobW"/>
    <property type="match status" value="1"/>
</dbReference>
<name>A0ABT2UTB6_9BACL</name>
<evidence type="ECO:0000259" key="7">
    <source>
        <dbReference type="Pfam" id="PF02492"/>
    </source>
</evidence>
<comment type="catalytic activity">
    <reaction evidence="5">
        <text>GTP + H2O = GDP + phosphate + H(+)</text>
        <dbReference type="Rhea" id="RHEA:19669"/>
        <dbReference type="ChEBI" id="CHEBI:15377"/>
        <dbReference type="ChEBI" id="CHEBI:15378"/>
        <dbReference type="ChEBI" id="CHEBI:37565"/>
        <dbReference type="ChEBI" id="CHEBI:43474"/>
        <dbReference type="ChEBI" id="CHEBI:58189"/>
    </reaction>
    <physiologicalReaction direction="left-to-right" evidence="5">
        <dbReference type="Rhea" id="RHEA:19670"/>
    </physiologicalReaction>
</comment>
<keyword evidence="1" id="KW-0547">Nucleotide-binding</keyword>
<dbReference type="Gene3D" id="3.30.1220.10">
    <property type="entry name" value="CobW-like, C-terminal domain"/>
    <property type="match status" value="1"/>
</dbReference>
<dbReference type="InterPro" id="IPR027417">
    <property type="entry name" value="P-loop_NTPase"/>
</dbReference>
<dbReference type="InterPro" id="IPR051316">
    <property type="entry name" value="Zinc-reg_GTPase_activator"/>
</dbReference>
<dbReference type="PANTHER" id="PTHR13748">
    <property type="entry name" value="COBW-RELATED"/>
    <property type="match status" value="1"/>
</dbReference>
<feature type="domain" description="CobW/HypB/UreG nucleotide-binding" evidence="7">
    <location>
        <begin position="6"/>
        <end position="185"/>
    </location>
</feature>
<evidence type="ECO:0000256" key="5">
    <source>
        <dbReference type="ARBA" id="ARBA00049117"/>
    </source>
</evidence>
<evidence type="ECO:0000259" key="8">
    <source>
        <dbReference type="Pfam" id="PF07683"/>
    </source>
</evidence>
<dbReference type="SUPFAM" id="SSF90002">
    <property type="entry name" value="Hypothetical protein YjiA, C-terminal domain"/>
    <property type="match status" value="1"/>
</dbReference>
<comment type="similarity">
    <text evidence="4">Belongs to the SIMIBI class G3E GTPase family. ZNG1 subfamily.</text>
</comment>
<protein>
    <submittedName>
        <fullName evidence="9">GTP-binding protein</fullName>
    </submittedName>
</protein>
<dbReference type="EMBL" id="JAOQIO010000124">
    <property type="protein sequence ID" value="MCU6797898.1"/>
    <property type="molecule type" value="Genomic_DNA"/>
</dbReference>
<evidence type="ECO:0000256" key="3">
    <source>
        <dbReference type="ARBA" id="ARBA00023186"/>
    </source>
</evidence>
<evidence type="ECO:0000256" key="4">
    <source>
        <dbReference type="ARBA" id="ARBA00034320"/>
    </source>
</evidence>
<dbReference type="InterPro" id="IPR011629">
    <property type="entry name" value="CobW-like_C"/>
</dbReference>
<keyword evidence="3" id="KW-0143">Chaperone</keyword>
<dbReference type="InterPro" id="IPR036627">
    <property type="entry name" value="CobW-likC_sf"/>
</dbReference>
<dbReference type="SUPFAM" id="SSF52540">
    <property type="entry name" value="P-loop containing nucleoside triphosphate hydrolases"/>
    <property type="match status" value="1"/>
</dbReference>
<dbReference type="Pfam" id="PF07683">
    <property type="entry name" value="CobW_C"/>
    <property type="match status" value="1"/>
</dbReference>
<sequence>MIKTVPVHILSGFLGSGKTTLLTQALDYYRLSGKKPAVLMNELGDVNLDGMLVDDEVPMTEMLSGCICCTIRGDLGMELRELIRDHTPDVIFVECTGAANPIEILDGVTDASLLTEMELKSLITVVDAAQLLERHSKGHGKTYKLMQDQIRCASELILNKTDLISSADLLTLEQAIREWNPTAPMTATIRCQVDLGMFDRLDGTDEKMTAATPAPIEHDNHTSCSDPSHDHNHHDESCSHTAHTHIDEQVHEHEEHAHHHSHDHVMVYTHYFQQSIDSEQFENLVSKLPAEIYRAKGILRFSDTSSLFLFQYAYREMDFVKITPKEEVPSVAVFIGEHFSKTKLAADLAALENIATTES</sequence>
<dbReference type="InterPro" id="IPR003495">
    <property type="entry name" value="CobW/HypB/UreG_nucleotide-bd"/>
</dbReference>
<comment type="caution">
    <text evidence="9">The sequence shown here is derived from an EMBL/GenBank/DDBJ whole genome shotgun (WGS) entry which is preliminary data.</text>
</comment>
<feature type="domain" description="CobW C-terminal" evidence="8">
    <location>
        <begin position="271"/>
        <end position="351"/>
    </location>
</feature>
<organism evidence="9 10">
    <name type="scientific">Paenibacillus baimaensis</name>
    <dbReference type="NCBI Taxonomy" id="2982185"/>
    <lineage>
        <taxon>Bacteria</taxon>
        <taxon>Bacillati</taxon>
        <taxon>Bacillota</taxon>
        <taxon>Bacilli</taxon>
        <taxon>Bacillales</taxon>
        <taxon>Paenibacillaceae</taxon>
        <taxon>Paenibacillus</taxon>
    </lineage>
</organism>
<evidence type="ECO:0000313" key="10">
    <source>
        <dbReference type="Proteomes" id="UP001652445"/>
    </source>
</evidence>
<accession>A0ABT2UTB6</accession>
<keyword evidence="2" id="KW-0378">Hydrolase</keyword>
<dbReference type="PANTHER" id="PTHR13748:SF62">
    <property type="entry name" value="COBW DOMAIN-CONTAINING PROTEIN"/>
    <property type="match status" value="1"/>
</dbReference>
<evidence type="ECO:0000256" key="2">
    <source>
        <dbReference type="ARBA" id="ARBA00022801"/>
    </source>
</evidence>
<gene>
    <name evidence="9" type="ORF">OB236_37820</name>
</gene>
<evidence type="ECO:0000256" key="6">
    <source>
        <dbReference type="SAM" id="MobiDB-lite"/>
    </source>
</evidence>
<feature type="region of interest" description="Disordered" evidence="6">
    <location>
        <begin position="213"/>
        <end position="242"/>
    </location>
</feature>
<reference evidence="9 10" key="1">
    <citation type="submission" date="2022-09" db="EMBL/GenBank/DDBJ databases">
        <authorList>
            <person name="Han X.L."/>
            <person name="Wang Q."/>
            <person name="Lu T."/>
        </authorList>
    </citation>
    <scope>NUCLEOTIDE SEQUENCE [LARGE SCALE GENOMIC DNA]</scope>
    <source>
        <strain evidence="9 10">WQ 127069</strain>
    </source>
</reference>
<proteinExistence type="inferred from homology"/>
<dbReference type="CDD" id="cd03112">
    <property type="entry name" value="CobW-like"/>
    <property type="match status" value="1"/>
</dbReference>
<feature type="compositionally biased region" description="Basic and acidic residues" evidence="6">
    <location>
        <begin position="216"/>
        <end position="242"/>
    </location>
</feature>
<dbReference type="RefSeq" id="WP_262688598.1">
    <property type="nucleotide sequence ID" value="NZ_JAOQIO010000124.1"/>
</dbReference>